<name>A0A445MSW9_9BACT</name>
<dbReference type="AlphaFoldDB" id="A0A445MSW9"/>
<accession>A0A445MSW9</accession>
<dbReference type="EMBL" id="OJIN01000050">
    <property type="protein sequence ID" value="SPD72634.1"/>
    <property type="molecule type" value="Genomic_DNA"/>
</dbReference>
<protein>
    <submittedName>
        <fullName evidence="1">Uncharacterized protein</fullName>
    </submittedName>
</protein>
<evidence type="ECO:0000313" key="1">
    <source>
        <dbReference type="EMBL" id="SPD72634.1"/>
    </source>
</evidence>
<reference evidence="1" key="1">
    <citation type="submission" date="2018-01" db="EMBL/GenBank/DDBJ databases">
        <authorList>
            <person name="Regsiter A."/>
            <person name="William W."/>
        </authorList>
    </citation>
    <scope>NUCLEOTIDE SEQUENCE</scope>
    <source>
        <strain evidence="1">TRIP AH-1</strain>
    </source>
</reference>
<organism evidence="1">
    <name type="scientific">uncultured Desulfobacterium sp</name>
    <dbReference type="NCBI Taxonomy" id="201089"/>
    <lineage>
        <taxon>Bacteria</taxon>
        <taxon>Pseudomonadati</taxon>
        <taxon>Thermodesulfobacteriota</taxon>
        <taxon>Desulfobacteria</taxon>
        <taxon>Desulfobacterales</taxon>
        <taxon>Desulfobacteriaceae</taxon>
        <taxon>Desulfobacterium</taxon>
        <taxon>environmental samples</taxon>
    </lineage>
</organism>
<proteinExistence type="predicted"/>
<gene>
    <name evidence="1" type="ORF">PITCH_A1430018</name>
</gene>
<sequence>MYTWERISTYDKVLFASIEVHGVRVKTITNLGPATGYDPPVAAGH</sequence>